<sequence length="41" mass="4611">MASFYVPLIVIVVVYVKILRIVADKKKEMTWKQQSTGGRGG</sequence>
<gene>
    <name evidence="2" type="ORF">AFUS01_LOCUS14451</name>
</gene>
<organism evidence="2 3">
    <name type="scientific">Allacma fusca</name>
    <dbReference type="NCBI Taxonomy" id="39272"/>
    <lineage>
        <taxon>Eukaryota</taxon>
        <taxon>Metazoa</taxon>
        <taxon>Ecdysozoa</taxon>
        <taxon>Arthropoda</taxon>
        <taxon>Hexapoda</taxon>
        <taxon>Collembola</taxon>
        <taxon>Symphypleona</taxon>
        <taxon>Sminthuridae</taxon>
        <taxon>Allacma</taxon>
    </lineage>
</organism>
<keyword evidence="1" id="KW-0812">Transmembrane</keyword>
<feature type="transmembrane region" description="Helical" evidence="1">
    <location>
        <begin position="6"/>
        <end position="23"/>
    </location>
</feature>
<keyword evidence="1" id="KW-0472">Membrane</keyword>
<feature type="non-terminal residue" evidence="2">
    <location>
        <position position="41"/>
    </location>
</feature>
<protein>
    <submittedName>
        <fullName evidence="2">Uncharacterized protein</fullName>
    </submittedName>
</protein>
<name>A0A8J2JVU0_9HEXA</name>
<reference evidence="2" key="1">
    <citation type="submission" date="2021-06" db="EMBL/GenBank/DDBJ databases">
        <authorList>
            <person name="Hodson N. C."/>
            <person name="Mongue J. A."/>
            <person name="Jaron S. K."/>
        </authorList>
    </citation>
    <scope>NUCLEOTIDE SEQUENCE</scope>
</reference>
<evidence type="ECO:0000313" key="2">
    <source>
        <dbReference type="EMBL" id="CAG7725496.1"/>
    </source>
</evidence>
<keyword evidence="3" id="KW-1185">Reference proteome</keyword>
<evidence type="ECO:0000256" key="1">
    <source>
        <dbReference type="SAM" id="Phobius"/>
    </source>
</evidence>
<comment type="caution">
    <text evidence="2">The sequence shown here is derived from an EMBL/GenBank/DDBJ whole genome shotgun (WGS) entry which is preliminary data.</text>
</comment>
<dbReference type="Proteomes" id="UP000708208">
    <property type="component" value="Unassembled WGS sequence"/>
</dbReference>
<dbReference type="EMBL" id="CAJVCH010122822">
    <property type="protein sequence ID" value="CAG7725496.1"/>
    <property type="molecule type" value="Genomic_DNA"/>
</dbReference>
<evidence type="ECO:0000313" key="3">
    <source>
        <dbReference type="Proteomes" id="UP000708208"/>
    </source>
</evidence>
<accession>A0A8J2JVU0</accession>
<keyword evidence="1" id="KW-1133">Transmembrane helix</keyword>
<dbReference type="AlphaFoldDB" id="A0A8J2JVU0"/>
<proteinExistence type="predicted"/>